<evidence type="ECO:0000313" key="2">
    <source>
        <dbReference type="Proteomes" id="UP000005778"/>
    </source>
</evidence>
<sequence>MRFIAAVLLSVVVMQADGLLSPCTAYELRSKYATIIYDNPEDLRRYNKELYLAGRLRSQVRQYKTDTVEQEVVAKIDVITEKAMRVLDMYPRPLNYSIKILPGRDEVAHAFKQIYNVNVDYIAFYSPRLNRVFYSSNNGRLRVTCHEIGHVVVESYFKISPPSGYMRSWPNTWKST</sequence>
<dbReference type="STRING" id="879212.DespoDRAFT_03368"/>
<dbReference type="OrthoDB" id="5420771at2"/>
<dbReference type="RefSeq" id="WP_004075007.1">
    <property type="nucleotide sequence ID" value="NZ_CM001488.1"/>
</dbReference>
<dbReference type="AlphaFoldDB" id="I5B6M4"/>
<evidence type="ECO:0000313" key="1">
    <source>
        <dbReference type="EMBL" id="EIM65137.1"/>
    </source>
</evidence>
<gene>
    <name evidence="1" type="ORF">DespoDRAFT_03368</name>
</gene>
<dbReference type="HOGENOM" id="CLU_1522808_0_0_7"/>
<reference evidence="1 2" key="1">
    <citation type="submission" date="2011-09" db="EMBL/GenBank/DDBJ databases">
        <authorList>
            <consortium name="US DOE Joint Genome Institute (JGI-PGF)"/>
            <person name="Lucas S."/>
            <person name="Han J."/>
            <person name="Lapidus A."/>
            <person name="Cheng J.-F."/>
            <person name="Goodwin L."/>
            <person name="Pitluck S."/>
            <person name="Peters L."/>
            <person name="Land M.L."/>
            <person name="Hauser L."/>
            <person name="Orellana R."/>
            <person name="Lovley D."/>
            <person name="Woyke T.J."/>
        </authorList>
    </citation>
    <scope>NUCLEOTIDE SEQUENCE [LARGE SCALE GENOMIC DNA]</scope>
    <source>
        <strain evidence="1 2">2ac9</strain>
    </source>
</reference>
<dbReference type="eggNOG" id="ENOG5032X6W">
    <property type="taxonomic scope" value="Bacteria"/>
</dbReference>
<reference evidence="1 2" key="2">
    <citation type="submission" date="2012-02" db="EMBL/GenBank/DDBJ databases">
        <title>Improved High-Quality Draft sequence of Desulfobacter postgatei 2ac9.</title>
        <authorList>
            <consortium name="US DOE Joint Genome Institute"/>
            <person name="Lucas S."/>
            <person name="Han J."/>
            <person name="Lapidus A."/>
            <person name="Cheng J.-F."/>
            <person name="Goodwin L."/>
            <person name="Pitluck S."/>
            <person name="Peters L."/>
            <person name="Ovchinnikova G."/>
            <person name="Held B."/>
            <person name="Detter J.C."/>
            <person name="Han C."/>
            <person name="Tapia R."/>
            <person name="Land M."/>
            <person name="Hauser L."/>
            <person name="Kyrpides N."/>
            <person name="Ivanova N."/>
            <person name="Pagani I."/>
            <person name="Orellana R."/>
            <person name="Lovley D."/>
            <person name="Woyke T."/>
        </authorList>
    </citation>
    <scope>NUCLEOTIDE SEQUENCE [LARGE SCALE GENOMIC DNA]</scope>
    <source>
        <strain evidence="1 2">2ac9</strain>
    </source>
</reference>
<name>I5B6M4_9BACT</name>
<protein>
    <submittedName>
        <fullName evidence="1">Uncharacterized protein</fullName>
    </submittedName>
</protein>
<organism evidence="1 2">
    <name type="scientific">Desulfobacter postgatei 2ac9</name>
    <dbReference type="NCBI Taxonomy" id="879212"/>
    <lineage>
        <taxon>Bacteria</taxon>
        <taxon>Pseudomonadati</taxon>
        <taxon>Thermodesulfobacteriota</taxon>
        <taxon>Desulfobacteria</taxon>
        <taxon>Desulfobacterales</taxon>
        <taxon>Desulfobacteraceae</taxon>
        <taxon>Desulfobacter</taxon>
    </lineage>
</organism>
<dbReference type="Proteomes" id="UP000005778">
    <property type="component" value="Chromosome"/>
</dbReference>
<accession>I5B6M4</accession>
<proteinExistence type="predicted"/>
<keyword evidence="2" id="KW-1185">Reference proteome</keyword>
<dbReference type="EMBL" id="CM001488">
    <property type="protein sequence ID" value="EIM65137.1"/>
    <property type="molecule type" value="Genomic_DNA"/>
</dbReference>